<dbReference type="GO" id="GO:0005524">
    <property type="term" value="F:ATP binding"/>
    <property type="evidence" value="ECO:0007669"/>
    <property type="project" value="UniProtKB-KW"/>
</dbReference>
<organism evidence="5 6">
    <name type="scientific">Geobacter hydrogenophilus</name>
    <dbReference type="NCBI Taxonomy" id="40983"/>
    <lineage>
        <taxon>Bacteria</taxon>
        <taxon>Pseudomonadati</taxon>
        <taxon>Thermodesulfobacteriota</taxon>
        <taxon>Desulfuromonadia</taxon>
        <taxon>Geobacterales</taxon>
        <taxon>Geobacteraceae</taxon>
        <taxon>Geobacter</taxon>
    </lineage>
</organism>
<keyword evidence="1" id="KW-0813">Transport</keyword>
<protein>
    <submittedName>
        <fullName evidence="5">ABC transporter ATP-binding protein</fullName>
    </submittedName>
</protein>
<evidence type="ECO:0000256" key="3">
    <source>
        <dbReference type="ARBA" id="ARBA00022840"/>
    </source>
</evidence>
<keyword evidence="6" id="KW-1185">Reference proteome</keyword>
<name>A0A9W6G338_9BACT</name>
<reference evidence="5" key="1">
    <citation type="submission" date="2022-12" db="EMBL/GenBank/DDBJ databases">
        <title>Reference genome sequencing for broad-spectrum identification of bacterial and archaeal isolates by mass spectrometry.</title>
        <authorList>
            <person name="Sekiguchi Y."/>
            <person name="Tourlousse D.M."/>
        </authorList>
    </citation>
    <scope>NUCLEOTIDE SEQUENCE</scope>
    <source>
        <strain evidence="5">H2</strain>
    </source>
</reference>
<accession>A0A9W6G338</accession>
<dbReference type="PANTHER" id="PTHR43023:SF6">
    <property type="entry name" value="INTERMEMBRANE PHOSPHOLIPID TRANSPORT SYSTEM ATP-BINDING PROTEIN MLAF"/>
    <property type="match status" value="1"/>
</dbReference>
<keyword evidence="3 5" id="KW-0067">ATP-binding</keyword>
<dbReference type="SMART" id="SM00382">
    <property type="entry name" value="AAA"/>
    <property type="match status" value="1"/>
</dbReference>
<dbReference type="InterPro" id="IPR003593">
    <property type="entry name" value="AAA+_ATPase"/>
</dbReference>
<keyword evidence="2" id="KW-0547">Nucleotide-binding</keyword>
<dbReference type="SUPFAM" id="SSF52540">
    <property type="entry name" value="P-loop containing nucleoside triphosphate hydrolases"/>
    <property type="match status" value="1"/>
</dbReference>
<dbReference type="RefSeq" id="WP_214184915.1">
    <property type="nucleotide sequence ID" value="NZ_BSDS01000002.1"/>
</dbReference>
<dbReference type="Gene3D" id="3.40.50.300">
    <property type="entry name" value="P-loop containing nucleotide triphosphate hydrolases"/>
    <property type="match status" value="1"/>
</dbReference>
<dbReference type="InterPro" id="IPR027417">
    <property type="entry name" value="P-loop_NTPase"/>
</dbReference>
<dbReference type="Pfam" id="PF00005">
    <property type="entry name" value="ABC_tran"/>
    <property type="match status" value="1"/>
</dbReference>
<evidence type="ECO:0000313" key="6">
    <source>
        <dbReference type="Proteomes" id="UP001144352"/>
    </source>
</evidence>
<dbReference type="EMBL" id="BSDS01000002">
    <property type="protein sequence ID" value="GLI40100.1"/>
    <property type="molecule type" value="Genomic_DNA"/>
</dbReference>
<evidence type="ECO:0000256" key="1">
    <source>
        <dbReference type="ARBA" id="ARBA00022448"/>
    </source>
</evidence>
<dbReference type="InterPro" id="IPR003439">
    <property type="entry name" value="ABC_transporter-like_ATP-bd"/>
</dbReference>
<feature type="domain" description="ABC transporter" evidence="4">
    <location>
        <begin position="2"/>
        <end position="238"/>
    </location>
</feature>
<comment type="caution">
    <text evidence="5">The sequence shown here is derived from an EMBL/GenBank/DDBJ whole genome shotgun (WGS) entry which is preliminary data.</text>
</comment>
<dbReference type="Proteomes" id="UP001144352">
    <property type="component" value="Unassembled WGS sequence"/>
</dbReference>
<dbReference type="AlphaFoldDB" id="A0A9W6G338"/>
<dbReference type="PROSITE" id="PS50893">
    <property type="entry name" value="ABC_TRANSPORTER_2"/>
    <property type="match status" value="1"/>
</dbReference>
<dbReference type="PANTHER" id="PTHR43023">
    <property type="entry name" value="PROTEIN TRIGALACTOSYLDIACYLGLYCEROL 3, CHLOROPLASTIC"/>
    <property type="match status" value="1"/>
</dbReference>
<dbReference type="PROSITE" id="PS00211">
    <property type="entry name" value="ABC_TRANSPORTER_1"/>
    <property type="match status" value="1"/>
</dbReference>
<gene>
    <name evidence="5" type="ORF">GHYDROH2_36010</name>
</gene>
<evidence type="ECO:0000313" key="5">
    <source>
        <dbReference type="EMBL" id="GLI40100.1"/>
    </source>
</evidence>
<proteinExistence type="predicted"/>
<sequence>MIKLVDIHKSFDSQAVLDGLSLEIPEGRITAVIGPSGEGKSVLLKHIIGLMKPDRGQVHVDGENITAMRRFEMNRVWEKFGMLFQNAALFDSMTVFENVAFPLEEKTRFSRAEIRDRVHNALENVGLRGIDKKYPDELSGGMKKRVGLARALLLNPRIILFDEPTTGLDPIICRAIHQLIRDTHERYGYTAVIVSHEIPEIFDISDLVAMLYRGRITEMGTPEEIRRSEHPVVRQFISGSLEGPIKFI</sequence>
<dbReference type="CDD" id="cd03261">
    <property type="entry name" value="ABC_Org_Solvent_Resistant"/>
    <property type="match status" value="1"/>
</dbReference>
<evidence type="ECO:0000256" key="2">
    <source>
        <dbReference type="ARBA" id="ARBA00022741"/>
    </source>
</evidence>
<dbReference type="GO" id="GO:0016887">
    <property type="term" value="F:ATP hydrolysis activity"/>
    <property type="evidence" value="ECO:0007669"/>
    <property type="project" value="InterPro"/>
</dbReference>
<evidence type="ECO:0000259" key="4">
    <source>
        <dbReference type="PROSITE" id="PS50893"/>
    </source>
</evidence>
<dbReference type="InterPro" id="IPR017871">
    <property type="entry name" value="ABC_transporter-like_CS"/>
</dbReference>